<evidence type="ECO:0000256" key="2">
    <source>
        <dbReference type="SAM" id="SignalP"/>
    </source>
</evidence>
<dbReference type="RefSeq" id="WP_091548865.1">
    <property type="nucleotide sequence ID" value="NZ_FONY01000039.1"/>
</dbReference>
<dbReference type="InterPro" id="IPR036514">
    <property type="entry name" value="SGNH_hydro_sf"/>
</dbReference>
<dbReference type="InterPro" id="IPR008979">
    <property type="entry name" value="Galactose-bd-like_sf"/>
</dbReference>
<dbReference type="GO" id="GO:0001681">
    <property type="term" value="F:sialate O-acetylesterase activity"/>
    <property type="evidence" value="ECO:0007669"/>
    <property type="project" value="InterPro"/>
</dbReference>
<dbReference type="PANTHER" id="PTHR22901">
    <property type="entry name" value="SIALATE O-ACETYLESTERASE"/>
    <property type="match status" value="1"/>
</dbReference>
<dbReference type="PANTHER" id="PTHR22901:SF0">
    <property type="entry name" value="SIALATE O-ACETYLESTERASE"/>
    <property type="match status" value="1"/>
</dbReference>
<evidence type="ECO:0000256" key="1">
    <source>
        <dbReference type="ARBA" id="ARBA00022801"/>
    </source>
</evidence>
<dbReference type="OrthoDB" id="9816001at2"/>
<feature type="chain" id="PRO_5011464186" evidence="2">
    <location>
        <begin position="21"/>
        <end position="645"/>
    </location>
</feature>
<sequence length="645" mass="73007">MKTIKIVILLIVLSSFCSNAQIRLPRLISDGMVLQRDIKVKLWGWASANEAISLTFKGKTYQTSANEAGKWVLELPPQKAGGSYDLIFKGKNEVKVSDVLFGDVWICSGQSNMELPMERVRDKYAEEIAKVNYPQIRQFIVPDKYDFNQAQEDVSSGQWQAAVPKHIFAFSAVAYFFAKDIYEKYKIPIGLINSALGGSPAEAWLSEEALKKFPHYYEEAQKFKNNELIKEIESNDQKVSNTWYRTLNQNDEGLKNAWKKPDFNDADWQEMSVPGYWADSGLGNVNGVVWFRKEINVPASMVGKPAKLLMGRIVDADSVFINGTFVGSVTYQYPPRRYEFASTILKEGKNSIVVRVVNNSGRGGFVLDKPYELIVDNQTLDLKGKWKFKLGAKMEALPSQTFIRWKPLGLFNAMIYPLLNYGIKGVIWYQGEANTKNPAEYTDLMSSLITDWRKQWKQGDFPFLFVQLVNFMETKKEPSESAWAALRQAQLKTLSVPNTGMAVGIDIGEWNDIHPLNKEDVGKRLALQARKWAYKDKKVVYSGPIFQSMQAKDGKLVLNFAHIGKGLMALGGELKQFAVAGADKKFVWAKAEIKRNQVIVWSENIPNPVVVRYAWADNPEGANLYNKEGLPASPFEAWVESEDRK</sequence>
<name>A0A1I2IZL4_9BACT</name>
<feature type="signal peptide" evidence="2">
    <location>
        <begin position="1"/>
        <end position="20"/>
    </location>
</feature>
<dbReference type="InterPro" id="IPR005181">
    <property type="entry name" value="SASA"/>
</dbReference>
<evidence type="ECO:0000313" key="4">
    <source>
        <dbReference type="EMBL" id="SFF47724.1"/>
    </source>
</evidence>
<dbReference type="Gene3D" id="2.60.120.260">
    <property type="entry name" value="Galactose-binding domain-like"/>
    <property type="match status" value="1"/>
</dbReference>
<evidence type="ECO:0000313" key="5">
    <source>
        <dbReference type="Proteomes" id="UP000199513"/>
    </source>
</evidence>
<feature type="domain" description="Sialate O-acetylesterase" evidence="3">
    <location>
        <begin position="103"/>
        <end position="220"/>
    </location>
</feature>
<evidence type="ECO:0000259" key="3">
    <source>
        <dbReference type="Pfam" id="PF03629"/>
    </source>
</evidence>
<dbReference type="Proteomes" id="UP000199513">
    <property type="component" value="Unassembled WGS sequence"/>
</dbReference>
<dbReference type="STRING" id="1003.SAMN04488541_103924"/>
<proteinExistence type="predicted"/>
<reference evidence="4 5" key="1">
    <citation type="submission" date="2016-10" db="EMBL/GenBank/DDBJ databases">
        <authorList>
            <person name="de Groot N.N."/>
        </authorList>
    </citation>
    <scope>NUCLEOTIDE SEQUENCE [LARGE SCALE GENOMIC DNA]</scope>
    <source>
        <strain>GEY</strain>
        <strain evidence="5">DSM 9560</strain>
    </source>
</reference>
<dbReference type="SUPFAM" id="SSF52266">
    <property type="entry name" value="SGNH hydrolase"/>
    <property type="match status" value="1"/>
</dbReference>
<dbReference type="SUPFAM" id="SSF49785">
    <property type="entry name" value="Galactose-binding domain-like"/>
    <property type="match status" value="1"/>
</dbReference>
<keyword evidence="5" id="KW-1185">Reference proteome</keyword>
<dbReference type="Gene3D" id="3.40.50.1110">
    <property type="entry name" value="SGNH hydrolase"/>
    <property type="match status" value="1"/>
</dbReference>
<dbReference type="EMBL" id="FONY01000039">
    <property type="protein sequence ID" value="SFF47724.1"/>
    <property type="molecule type" value="Genomic_DNA"/>
</dbReference>
<dbReference type="GO" id="GO:0005975">
    <property type="term" value="P:carbohydrate metabolic process"/>
    <property type="evidence" value="ECO:0007669"/>
    <property type="project" value="InterPro"/>
</dbReference>
<organism evidence="4 5">
    <name type="scientific">Thermoflexibacter ruber</name>
    <dbReference type="NCBI Taxonomy" id="1003"/>
    <lineage>
        <taxon>Bacteria</taxon>
        <taxon>Pseudomonadati</taxon>
        <taxon>Bacteroidota</taxon>
        <taxon>Cytophagia</taxon>
        <taxon>Cytophagales</taxon>
        <taxon>Thermoflexibacteraceae</taxon>
        <taxon>Thermoflexibacter</taxon>
    </lineage>
</organism>
<keyword evidence="2" id="KW-0732">Signal</keyword>
<keyword evidence="1" id="KW-0378">Hydrolase</keyword>
<protein>
    <submittedName>
        <fullName evidence="4">Sialate O-acetylesterase</fullName>
    </submittedName>
</protein>
<dbReference type="Pfam" id="PF03629">
    <property type="entry name" value="SASA"/>
    <property type="match status" value="2"/>
</dbReference>
<feature type="domain" description="Sialate O-acetylesterase" evidence="3">
    <location>
        <begin position="422"/>
        <end position="514"/>
    </location>
</feature>
<dbReference type="GO" id="GO:0004553">
    <property type="term" value="F:hydrolase activity, hydrolyzing O-glycosyl compounds"/>
    <property type="evidence" value="ECO:0007669"/>
    <property type="project" value="InterPro"/>
</dbReference>
<dbReference type="AlphaFoldDB" id="A0A1I2IZL4"/>
<gene>
    <name evidence="4" type="ORF">SAMN04488541_103924</name>
</gene>
<accession>A0A1I2IZL4</accession>
<dbReference type="InterPro" id="IPR039329">
    <property type="entry name" value="SIAE"/>
</dbReference>